<feature type="compositionally biased region" description="Basic and acidic residues" evidence="1">
    <location>
        <begin position="1"/>
        <end position="10"/>
    </location>
</feature>
<accession>A0A9Q0XQ95</accession>
<name>A0A9Q0XQ95_9SAUR</name>
<evidence type="ECO:0000256" key="1">
    <source>
        <dbReference type="SAM" id="MobiDB-lite"/>
    </source>
</evidence>
<evidence type="ECO:0000313" key="3">
    <source>
        <dbReference type="Proteomes" id="UP001142489"/>
    </source>
</evidence>
<proteinExistence type="predicted"/>
<feature type="region of interest" description="Disordered" evidence="1">
    <location>
        <begin position="1"/>
        <end position="21"/>
    </location>
</feature>
<sequence>MTADFDRSDLSKSPFVQSGEQRSLPITTSPFFLVGSISAKEIKATKKEKEVAITLPFQTAASLPNRPGCANMHLPQEIPGTDAPSHSLAVWKGGTPPFKTTQDMHPPQEIPEMDASSPSLGILEGKCLHPVFQLPHQHFLPPSANRSIFLFGCSVLPWLVNRQCLMVGYLGTWLSVDSITARKGASKILEAWSHVDSLLFGISDGRVECLIMVTVA</sequence>
<comment type="caution">
    <text evidence="2">The sequence shown here is derived from an EMBL/GenBank/DDBJ whole genome shotgun (WGS) entry which is preliminary data.</text>
</comment>
<keyword evidence="3" id="KW-1185">Reference proteome</keyword>
<reference evidence="2" key="1">
    <citation type="journal article" date="2023" name="DNA Res.">
        <title>Chromosome-level genome assembly of Phrynocephalus forsythii using third-generation DNA sequencing and Hi-C analysis.</title>
        <authorList>
            <person name="Qi Y."/>
            <person name="Zhao W."/>
            <person name="Zhao Y."/>
            <person name="Niu C."/>
            <person name="Cao S."/>
            <person name="Zhang Y."/>
        </authorList>
    </citation>
    <scope>NUCLEOTIDE SEQUENCE</scope>
    <source>
        <tissue evidence="2">Muscle</tissue>
    </source>
</reference>
<dbReference type="AlphaFoldDB" id="A0A9Q0XQ95"/>
<gene>
    <name evidence="2" type="ORF">JRQ81_017401</name>
</gene>
<dbReference type="EMBL" id="JAPFRF010000008">
    <property type="protein sequence ID" value="KAJ7324381.1"/>
    <property type="molecule type" value="Genomic_DNA"/>
</dbReference>
<protein>
    <submittedName>
        <fullName evidence="2">Uncharacterized protein</fullName>
    </submittedName>
</protein>
<dbReference type="Proteomes" id="UP001142489">
    <property type="component" value="Unassembled WGS sequence"/>
</dbReference>
<organism evidence="2 3">
    <name type="scientific">Phrynocephalus forsythii</name>
    <dbReference type="NCBI Taxonomy" id="171643"/>
    <lineage>
        <taxon>Eukaryota</taxon>
        <taxon>Metazoa</taxon>
        <taxon>Chordata</taxon>
        <taxon>Craniata</taxon>
        <taxon>Vertebrata</taxon>
        <taxon>Euteleostomi</taxon>
        <taxon>Lepidosauria</taxon>
        <taxon>Squamata</taxon>
        <taxon>Bifurcata</taxon>
        <taxon>Unidentata</taxon>
        <taxon>Episquamata</taxon>
        <taxon>Toxicofera</taxon>
        <taxon>Iguania</taxon>
        <taxon>Acrodonta</taxon>
        <taxon>Agamidae</taxon>
        <taxon>Agaminae</taxon>
        <taxon>Phrynocephalus</taxon>
    </lineage>
</organism>
<evidence type="ECO:0000313" key="2">
    <source>
        <dbReference type="EMBL" id="KAJ7324381.1"/>
    </source>
</evidence>